<comment type="caution">
    <text evidence="2">The sequence shown here is derived from an EMBL/GenBank/DDBJ whole genome shotgun (WGS) entry which is preliminary data.</text>
</comment>
<dbReference type="InterPro" id="IPR011040">
    <property type="entry name" value="Sialidase"/>
</dbReference>
<reference evidence="2" key="1">
    <citation type="submission" date="2023-05" db="EMBL/GenBank/DDBJ databases">
        <title>Anaerotaeda fermentans gen. nov., sp. nov., a novel anaerobic planctomycete of the new family within the order Sedimentisphaerales isolated from Taman Peninsula, Russia.</title>
        <authorList>
            <person name="Khomyakova M.A."/>
            <person name="Merkel A.Y."/>
            <person name="Slobodkin A.I."/>
        </authorList>
    </citation>
    <scope>NUCLEOTIDE SEQUENCE</scope>
    <source>
        <strain evidence="2">M17dextr</strain>
    </source>
</reference>
<dbReference type="SUPFAM" id="SSF50939">
    <property type="entry name" value="Sialidases"/>
    <property type="match status" value="1"/>
</dbReference>
<dbReference type="Gene3D" id="2.60.120.200">
    <property type="match status" value="1"/>
</dbReference>
<dbReference type="Gene3D" id="2.120.10.10">
    <property type="match status" value="1"/>
</dbReference>
<dbReference type="Proteomes" id="UP001431776">
    <property type="component" value="Unassembled WGS sequence"/>
</dbReference>
<sequence length="576" mass="64484">MTGWRMLLLVVLMAVRIAAEDMRNIRTGWEIPSKNYADQPYVVRTDDDAWLCILTTGSGHEGAVGQHVMTLRSTDQGRTWSTPVDVEPADGPEASYAVLLKAPTGRIFAFYNHNTDNLRRVKADDPPYKGGWCSRVDTLGYYVFKYSDDHGRTWSRQRFAVPVREFEIDRENPYAGEVRFFWNVGKPFVHDGVAHVPLHKVGRFGQAFLARTEGVLLASGNLLTEADPNRVTWRTLPDGDIGLRAPAGGGPIAEEQNFCVLSDGSFFCVYRTIDGHPACTYSRDGGHTWSPPQCMRYADGRLIKHPRAANFAWKCSNGKYLYWFHNHGGRTYDDRNPAWLCGGVEADAPQGKVIRWSQPEIVLFDDDPRVRMSYPDLIEDDGEFYLTETQKTIARVHPIDGTLLEGLWNQFENNEVAPYKRASALEGLAIDLWIEFESLTPGQTILDGRNEQGQGVCLWTAAGGAVEIVLTDGDIESRWSCDGGLLKAGQLHHIVANVDASPRIITFVIDGKLCDGGQTRQFGWGRFDADWRLADLGGSFRVVPEFGGRIHHLRIYNRSLRTSEAVGNYRAGLNAR</sequence>
<evidence type="ECO:0000313" key="3">
    <source>
        <dbReference type="Proteomes" id="UP001431776"/>
    </source>
</evidence>
<dbReference type="InterPro" id="IPR036278">
    <property type="entry name" value="Sialidase_sf"/>
</dbReference>
<dbReference type="InterPro" id="IPR013320">
    <property type="entry name" value="ConA-like_dom_sf"/>
</dbReference>
<name>A0AAW6TR94_9BACT</name>
<evidence type="ECO:0000259" key="1">
    <source>
        <dbReference type="Pfam" id="PF13088"/>
    </source>
</evidence>
<dbReference type="EC" id="3.2.1.18" evidence="2"/>
<dbReference type="EMBL" id="JASCXX010000003">
    <property type="protein sequence ID" value="MDI6448193.1"/>
    <property type="molecule type" value="Genomic_DNA"/>
</dbReference>
<dbReference type="AlphaFoldDB" id="A0AAW6TR94"/>
<dbReference type="RefSeq" id="WP_349243600.1">
    <property type="nucleotide sequence ID" value="NZ_JASCXX010000003.1"/>
</dbReference>
<dbReference type="CDD" id="cd15482">
    <property type="entry name" value="Sialidase_non-viral"/>
    <property type="match status" value="1"/>
</dbReference>
<organism evidence="2 3">
    <name type="scientific">Anaerobaca lacustris</name>
    <dbReference type="NCBI Taxonomy" id="3044600"/>
    <lineage>
        <taxon>Bacteria</taxon>
        <taxon>Pseudomonadati</taxon>
        <taxon>Planctomycetota</taxon>
        <taxon>Phycisphaerae</taxon>
        <taxon>Sedimentisphaerales</taxon>
        <taxon>Anaerobacaceae</taxon>
        <taxon>Anaerobaca</taxon>
    </lineage>
</organism>
<protein>
    <submittedName>
        <fullName evidence="2">Exo-alpha-sialidase</fullName>
        <ecNumber evidence="2">3.2.1.18</ecNumber>
    </submittedName>
</protein>
<dbReference type="SUPFAM" id="SSF49899">
    <property type="entry name" value="Concanavalin A-like lectins/glucanases"/>
    <property type="match status" value="1"/>
</dbReference>
<evidence type="ECO:0000313" key="2">
    <source>
        <dbReference type="EMBL" id="MDI6448193.1"/>
    </source>
</evidence>
<keyword evidence="2" id="KW-0326">Glycosidase</keyword>
<feature type="domain" description="Sialidase" evidence="1">
    <location>
        <begin position="98"/>
        <end position="385"/>
    </location>
</feature>
<dbReference type="GO" id="GO:0004308">
    <property type="term" value="F:exo-alpha-sialidase activity"/>
    <property type="evidence" value="ECO:0007669"/>
    <property type="project" value="UniProtKB-EC"/>
</dbReference>
<keyword evidence="2" id="KW-0378">Hydrolase</keyword>
<gene>
    <name evidence="2" type="ORF">QJ522_03965</name>
</gene>
<proteinExistence type="predicted"/>
<accession>A0AAW6TR94</accession>
<keyword evidence="3" id="KW-1185">Reference proteome</keyword>
<dbReference type="Pfam" id="PF13088">
    <property type="entry name" value="BNR_2"/>
    <property type="match status" value="1"/>
</dbReference>
<dbReference type="Pfam" id="PF13385">
    <property type="entry name" value="Laminin_G_3"/>
    <property type="match status" value="1"/>
</dbReference>